<keyword evidence="3" id="KW-0804">Transcription</keyword>
<dbReference type="PANTHER" id="PTHR30204">
    <property type="entry name" value="REDOX-CYCLING DRUG-SENSING TRANSCRIPTIONAL ACTIVATOR SOXR"/>
    <property type="match status" value="1"/>
</dbReference>
<keyword evidence="2" id="KW-0238">DNA-binding</keyword>
<accession>A0A0P6YEM1</accession>
<dbReference type="GO" id="GO:0003700">
    <property type="term" value="F:DNA-binding transcription factor activity"/>
    <property type="evidence" value="ECO:0007669"/>
    <property type="project" value="InterPro"/>
</dbReference>
<dbReference type="InterPro" id="IPR000551">
    <property type="entry name" value="MerR-type_HTH_dom"/>
</dbReference>
<evidence type="ECO:0000259" key="4">
    <source>
        <dbReference type="PROSITE" id="PS50937"/>
    </source>
</evidence>
<proteinExistence type="predicted"/>
<dbReference type="InterPro" id="IPR009061">
    <property type="entry name" value="DNA-bd_dom_put_sf"/>
</dbReference>
<dbReference type="AlphaFoldDB" id="A0A0P6YEM1"/>
<dbReference type="GO" id="GO:0003677">
    <property type="term" value="F:DNA binding"/>
    <property type="evidence" value="ECO:0007669"/>
    <property type="project" value="UniProtKB-KW"/>
</dbReference>
<keyword evidence="6" id="KW-1185">Reference proteome</keyword>
<dbReference type="PROSITE" id="PS50937">
    <property type="entry name" value="HTH_MERR_2"/>
    <property type="match status" value="2"/>
</dbReference>
<keyword evidence="1" id="KW-0805">Transcription regulation</keyword>
<dbReference type="SMART" id="SM00422">
    <property type="entry name" value="HTH_MERR"/>
    <property type="match status" value="2"/>
</dbReference>
<dbReference type="STRING" id="1134406.ADN00_01480"/>
<comment type="caution">
    <text evidence="5">The sequence shown here is derived from an EMBL/GenBank/DDBJ whole genome shotgun (WGS) entry which is preliminary data.</text>
</comment>
<protein>
    <recommendedName>
        <fullName evidence="4">HTH merR-type domain-containing protein</fullName>
    </recommendedName>
</protein>
<dbReference type="Pfam" id="PF00376">
    <property type="entry name" value="MerR"/>
    <property type="match status" value="1"/>
</dbReference>
<dbReference type="InterPro" id="IPR047057">
    <property type="entry name" value="MerR_fam"/>
</dbReference>
<dbReference type="Gene3D" id="1.10.1660.10">
    <property type="match status" value="2"/>
</dbReference>
<evidence type="ECO:0000256" key="3">
    <source>
        <dbReference type="ARBA" id="ARBA00023163"/>
    </source>
</evidence>
<dbReference type="OrthoDB" id="122388at2"/>
<dbReference type="CDD" id="cd00592">
    <property type="entry name" value="HTH_MerR-like"/>
    <property type="match status" value="1"/>
</dbReference>
<dbReference type="Pfam" id="PF13411">
    <property type="entry name" value="MerR_1"/>
    <property type="match status" value="1"/>
</dbReference>
<feature type="domain" description="HTH merR-type" evidence="4">
    <location>
        <begin position="128"/>
        <end position="198"/>
    </location>
</feature>
<dbReference type="RefSeq" id="WP_075061188.1">
    <property type="nucleotide sequence ID" value="NZ_LGCL01000004.1"/>
</dbReference>
<dbReference type="SUPFAM" id="SSF46955">
    <property type="entry name" value="Putative DNA-binding domain"/>
    <property type="match status" value="2"/>
</dbReference>
<gene>
    <name evidence="5" type="ORF">ADN00_01480</name>
</gene>
<reference evidence="5 6" key="1">
    <citation type="submission" date="2015-07" db="EMBL/GenBank/DDBJ databases">
        <title>Genome sequence of Ornatilinea apprima DSM 23815.</title>
        <authorList>
            <person name="Hemp J."/>
            <person name="Ward L.M."/>
            <person name="Pace L.A."/>
            <person name="Fischer W.W."/>
        </authorList>
    </citation>
    <scope>NUCLEOTIDE SEQUENCE [LARGE SCALE GENOMIC DNA]</scope>
    <source>
        <strain evidence="5 6">P3M-1</strain>
    </source>
</reference>
<dbReference type="PATRIC" id="fig|1134406.4.peg.1051"/>
<evidence type="ECO:0000256" key="2">
    <source>
        <dbReference type="ARBA" id="ARBA00023125"/>
    </source>
</evidence>
<evidence type="ECO:0000313" key="5">
    <source>
        <dbReference type="EMBL" id="KPL80542.1"/>
    </source>
</evidence>
<name>A0A0P6YEM1_9CHLR</name>
<dbReference type="Proteomes" id="UP000050417">
    <property type="component" value="Unassembled WGS sequence"/>
</dbReference>
<evidence type="ECO:0000313" key="6">
    <source>
        <dbReference type="Proteomes" id="UP000050417"/>
    </source>
</evidence>
<organism evidence="5 6">
    <name type="scientific">Ornatilinea apprima</name>
    <dbReference type="NCBI Taxonomy" id="1134406"/>
    <lineage>
        <taxon>Bacteria</taxon>
        <taxon>Bacillati</taxon>
        <taxon>Chloroflexota</taxon>
        <taxon>Anaerolineae</taxon>
        <taxon>Anaerolineales</taxon>
        <taxon>Anaerolineaceae</taxon>
        <taxon>Ornatilinea</taxon>
    </lineage>
</organism>
<sequence length="254" mass="28928">MPYKRLSTKKIADIVGVHPNTVRLYESVGFLPPIPRAANGYRQYTEAHIDQMRLARKVMGSPWLGRPIRRMGVELVLTAAKGDLSEAQWLAYQHLKLVETELAQAEQAAEVLARWAAGERTQEDGQPALQIKEAARALNLTVDVLRNWERNGLIEVPRNPRNRYRQYGAPQMEHLRVLRILLRSGYSTMAVLRAMLRMQGEGGSSGDVLRQVLDTPREDEDVLTAADRWITSLRSQQQRALEIIELVEEMLKKL</sequence>
<dbReference type="PANTHER" id="PTHR30204:SF94">
    <property type="entry name" value="HEAVY METAL-DEPENDENT TRANSCRIPTIONAL REGULATOR HI_0293-RELATED"/>
    <property type="match status" value="1"/>
</dbReference>
<evidence type="ECO:0000256" key="1">
    <source>
        <dbReference type="ARBA" id="ARBA00023015"/>
    </source>
</evidence>
<dbReference type="EMBL" id="LGCL01000004">
    <property type="protein sequence ID" value="KPL80542.1"/>
    <property type="molecule type" value="Genomic_DNA"/>
</dbReference>
<feature type="domain" description="HTH merR-type" evidence="4">
    <location>
        <begin position="5"/>
        <end position="56"/>
    </location>
</feature>